<dbReference type="EMBL" id="BGZK01000937">
    <property type="protein sequence ID" value="GBP65708.1"/>
    <property type="molecule type" value="Genomic_DNA"/>
</dbReference>
<accession>A0A4C1XQD7</accession>
<proteinExistence type="predicted"/>
<keyword evidence="2" id="KW-1185">Reference proteome</keyword>
<comment type="caution">
    <text evidence="1">The sequence shown here is derived from an EMBL/GenBank/DDBJ whole genome shotgun (WGS) entry which is preliminary data.</text>
</comment>
<evidence type="ECO:0000313" key="1">
    <source>
        <dbReference type="EMBL" id="GBP65708.1"/>
    </source>
</evidence>
<evidence type="ECO:0000313" key="2">
    <source>
        <dbReference type="Proteomes" id="UP000299102"/>
    </source>
</evidence>
<gene>
    <name evidence="1" type="ORF">EVAR_48409_1</name>
</gene>
<sequence>MARGAISMLIRTQHSLISRSRRARQLSYKIALLCMLSLRPAPTRLALRAALYTGAIGKREEDAGVARTRPYSNEIASKRGISLVLSDNFTVEVSKGMKGISKCPAGKQLWAARPATARAPDINRH</sequence>
<dbReference type="AlphaFoldDB" id="A0A4C1XQD7"/>
<name>A0A4C1XQD7_EUMVA</name>
<reference evidence="1 2" key="1">
    <citation type="journal article" date="2019" name="Commun. Biol.">
        <title>The bagworm genome reveals a unique fibroin gene that provides high tensile strength.</title>
        <authorList>
            <person name="Kono N."/>
            <person name="Nakamura H."/>
            <person name="Ohtoshi R."/>
            <person name="Tomita M."/>
            <person name="Numata K."/>
            <person name="Arakawa K."/>
        </authorList>
    </citation>
    <scope>NUCLEOTIDE SEQUENCE [LARGE SCALE GENOMIC DNA]</scope>
</reference>
<dbReference type="Proteomes" id="UP000299102">
    <property type="component" value="Unassembled WGS sequence"/>
</dbReference>
<organism evidence="1 2">
    <name type="scientific">Eumeta variegata</name>
    <name type="common">Bagworm moth</name>
    <name type="synonym">Eumeta japonica</name>
    <dbReference type="NCBI Taxonomy" id="151549"/>
    <lineage>
        <taxon>Eukaryota</taxon>
        <taxon>Metazoa</taxon>
        <taxon>Ecdysozoa</taxon>
        <taxon>Arthropoda</taxon>
        <taxon>Hexapoda</taxon>
        <taxon>Insecta</taxon>
        <taxon>Pterygota</taxon>
        <taxon>Neoptera</taxon>
        <taxon>Endopterygota</taxon>
        <taxon>Lepidoptera</taxon>
        <taxon>Glossata</taxon>
        <taxon>Ditrysia</taxon>
        <taxon>Tineoidea</taxon>
        <taxon>Psychidae</taxon>
        <taxon>Oiketicinae</taxon>
        <taxon>Eumeta</taxon>
    </lineage>
</organism>
<protein>
    <submittedName>
        <fullName evidence="1">Uncharacterized protein</fullName>
    </submittedName>
</protein>